<dbReference type="PROSITE" id="PS50830">
    <property type="entry name" value="TNASE_3"/>
    <property type="match status" value="1"/>
</dbReference>
<keyword evidence="11" id="KW-1185">Reference proteome</keyword>
<evidence type="ECO:0000259" key="9">
    <source>
        <dbReference type="PROSITE" id="PS50830"/>
    </source>
</evidence>
<dbReference type="STRING" id="1314778.A0A5C3PHJ3"/>
<dbReference type="EMBL" id="ML211100">
    <property type="protein sequence ID" value="TFK88761.1"/>
    <property type="molecule type" value="Genomic_DNA"/>
</dbReference>
<dbReference type="GO" id="GO:0004519">
    <property type="term" value="F:endonuclease activity"/>
    <property type="evidence" value="ECO:0007669"/>
    <property type="project" value="UniProtKB-KW"/>
</dbReference>
<dbReference type="InterPro" id="IPR035437">
    <property type="entry name" value="SNase_OB-fold_sf"/>
</dbReference>
<accession>A0A5C3PHJ3</accession>
<dbReference type="AlphaFoldDB" id="A0A5C3PHJ3"/>
<feature type="compositionally biased region" description="Basic and acidic residues" evidence="8">
    <location>
        <begin position="224"/>
        <end position="233"/>
    </location>
</feature>
<feature type="domain" description="TNase-like" evidence="9">
    <location>
        <begin position="42"/>
        <end position="209"/>
    </location>
</feature>
<dbReference type="InParanoid" id="A0A5C3PHJ3"/>
<evidence type="ECO:0000256" key="1">
    <source>
        <dbReference type="ARBA" id="ARBA00004167"/>
    </source>
</evidence>
<evidence type="ECO:0000313" key="11">
    <source>
        <dbReference type="Proteomes" id="UP000308197"/>
    </source>
</evidence>
<feature type="region of interest" description="Disordered" evidence="8">
    <location>
        <begin position="222"/>
        <end position="247"/>
    </location>
</feature>
<dbReference type="GO" id="GO:0016787">
    <property type="term" value="F:hydrolase activity"/>
    <property type="evidence" value="ECO:0007669"/>
    <property type="project" value="UniProtKB-KW"/>
</dbReference>
<dbReference type="PANTHER" id="PTHR12302:SF3">
    <property type="entry name" value="SERINE_THREONINE-PROTEIN KINASE 31"/>
    <property type="match status" value="1"/>
</dbReference>
<dbReference type="Gene3D" id="2.40.50.90">
    <property type="match status" value="1"/>
</dbReference>
<sequence length="247" mass="27958">MQAGLAGAVVTTFLLAKPVLVRYFPRISNAERVTSDMLGGKTWLKGFVTRVGDSDNFRLYHTPGFGWKWFRRIPADQANLVGETIHIRMAGMYRRARAFAGRDPQTGAKEGLAWLKKRIEGKFVHCQLFERDHYGRIIAAVHLKPRFVPCFLFTGTNVAAETSLSLKMLRAGLATVYEQQGAVYGHYGLSQFKMAEKEAQRHKRGIWKNGINIETPAQFKRRVRDTQVTDRESVSPAPSTDDTIRRS</sequence>
<organism evidence="10 11">
    <name type="scientific">Polyporus arcularius HHB13444</name>
    <dbReference type="NCBI Taxonomy" id="1314778"/>
    <lineage>
        <taxon>Eukaryota</taxon>
        <taxon>Fungi</taxon>
        <taxon>Dikarya</taxon>
        <taxon>Basidiomycota</taxon>
        <taxon>Agaricomycotina</taxon>
        <taxon>Agaricomycetes</taxon>
        <taxon>Polyporales</taxon>
        <taxon>Polyporaceae</taxon>
        <taxon>Polyporus</taxon>
    </lineage>
</organism>
<evidence type="ECO:0000256" key="8">
    <source>
        <dbReference type="SAM" id="MobiDB-lite"/>
    </source>
</evidence>
<keyword evidence="5" id="KW-0255">Endonuclease</keyword>
<comment type="similarity">
    <text evidence="3">Belongs to the LCL3 family.</text>
</comment>
<evidence type="ECO:0000256" key="2">
    <source>
        <dbReference type="ARBA" id="ARBA00004173"/>
    </source>
</evidence>
<keyword evidence="6" id="KW-0378">Hydrolase</keyword>
<evidence type="ECO:0000256" key="6">
    <source>
        <dbReference type="ARBA" id="ARBA00022801"/>
    </source>
</evidence>
<dbReference type="GO" id="GO:0005739">
    <property type="term" value="C:mitochondrion"/>
    <property type="evidence" value="ECO:0007669"/>
    <property type="project" value="UniProtKB-SubCell"/>
</dbReference>
<dbReference type="InterPro" id="IPR016071">
    <property type="entry name" value="Staphylococal_nuclease_OB-fold"/>
</dbReference>
<evidence type="ECO:0000256" key="5">
    <source>
        <dbReference type="ARBA" id="ARBA00022759"/>
    </source>
</evidence>
<dbReference type="SMART" id="SM00318">
    <property type="entry name" value="SNc"/>
    <property type="match status" value="1"/>
</dbReference>
<keyword evidence="7" id="KW-0106">Calcium</keyword>
<protein>
    <recommendedName>
        <fullName evidence="9">TNase-like domain-containing protein</fullName>
    </recommendedName>
</protein>
<dbReference type="Proteomes" id="UP000308197">
    <property type="component" value="Unassembled WGS sequence"/>
</dbReference>
<comment type="subcellular location">
    <subcellularLocation>
        <location evidence="1">Membrane</location>
        <topology evidence="1">Single-pass membrane protein</topology>
    </subcellularLocation>
    <subcellularLocation>
        <location evidence="2">Mitochondrion</location>
    </subcellularLocation>
</comment>
<dbReference type="FunCoup" id="A0A5C3PHJ3">
    <property type="interactions" value="4"/>
</dbReference>
<evidence type="ECO:0000313" key="10">
    <source>
        <dbReference type="EMBL" id="TFK88761.1"/>
    </source>
</evidence>
<dbReference type="GO" id="GO:0016020">
    <property type="term" value="C:membrane"/>
    <property type="evidence" value="ECO:0007669"/>
    <property type="project" value="UniProtKB-SubCell"/>
</dbReference>
<keyword evidence="4" id="KW-0540">Nuclease</keyword>
<dbReference type="PANTHER" id="PTHR12302">
    <property type="entry name" value="EBNA2 BINDING PROTEIN P100"/>
    <property type="match status" value="1"/>
</dbReference>
<dbReference type="Pfam" id="PF00565">
    <property type="entry name" value="SNase"/>
    <property type="match status" value="1"/>
</dbReference>
<name>A0A5C3PHJ3_9APHY</name>
<evidence type="ECO:0000256" key="7">
    <source>
        <dbReference type="ARBA" id="ARBA00022837"/>
    </source>
</evidence>
<evidence type="ECO:0000256" key="3">
    <source>
        <dbReference type="ARBA" id="ARBA00005435"/>
    </source>
</evidence>
<proteinExistence type="inferred from homology"/>
<gene>
    <name evidence="10" type="ORF">K466DRAFT_612692</name>
</gene>
<reference evidence="10 11" key="1">
    <citation type="journal article" date="2019" name="Nat. Ecol. Evol.">
        <title>Megaphylogeny resolves global patterns of mushroom evolution.</title>
        <authorList>
            <person name="Varga T."/>
            <person name="Krizsan K."/>
            <person name="Foldi C."/>
            <person name="Dima B."/>
            <person name="Sanchez-Garcia M."/>
            <person name="Sanchez-Ramirez S."/>
            <person name="Szollosi G.J."/>
            <person name="Szarkandi J.G."/>
            <person name="Papp V."/>
            <person name="Albert L."/>
            <person name="Andreopoulos W."/>
            <person name="Angelini C."/>
            <person name="Antonin V."/>
            <person name="Barry K.W."/>
            <person name="Bougher N.L."/>
            <person name="Buchanan P."/>
            <person name="Buyck B."/>
            <person name="Bense V."/>
            <person name="Catcheside P."/>
            <person name="Chovatia M."/>
            <person name="Cooper J."/>
            <person name="Damon W."/>
            <person name="Desjardin D."/>
            <person name="Finy P."/>
            <person name="Geml J."/>
            <person name="Haridas S."/>
            <person name="Hughes K."/>
            <person name="Justo A."/>
            <person name="Karasinski D."/>
            <person name="Kautmanova I."/>
            <person name="Kiss B."/>
            <person name="Kocsube S."/>
            <person name="Kotiranta H."/>
            <person name="LaButti K.M."/>
            <person name="Lechner B.E."/>
            <person name="Liimatainen K."/>
            <person name="Lipzen A."/>
            <person name="Lukacs Z."/>
            <person name="Mihaltcheva S."/>
            <person name="Morgado L.N."/>
            <person name="Niskanen T."/>
            <person name="Noordeloos M.E."/>
            <person name="Ohm R.A."/>
            <person name="Ortiz-Santana B."/>
            <person name="Ovrebo C."/>
            <person name="Racz N."/>
            <person name="Riley R."/>
            <person name="Savchenko A."/>
            <person name="Shiryaev A."/>
            <person name="Soop K."/>
            <person name="Spirin V."/>
            <person name="Szebenyi C."/>
            <person name="Tomsovsky M."/>
            <person name="Tulloss R.E."/>
            <person name="Uehling J."/>
            <person name="Grigoriev I.V."/>
            <person name="Vagvolgyi C."/>
            <person name="Papp T."/>
            <person name="Martin F.M."/>
            <person name="Miettinen O."/>
            <person name="Hibbett D.S."/>
            <person name="Nagy L.G."/>
        </authorList>
    </citation>
    <scope>NUCLEOTIDE SEQUENCE [LARGE SCALE GENOMIC DNA]</scope>
    <source>
        <strain evidence="10 11">HHB13444</strain>
    </source>
</reference>
<evidence type="ECO:0000256" key="4">
    <source>
        <dbReference type="ARBA" id="ARBA00022722"/>
    </source>
</evidence>
<dbReference type="SUPFAM" id="SSF50199">
    <property type="entry name" value="Staphylococcal nuclease"/>
    <property type="match status" value="1"/>
</dbReference>